<dbReference type="Gene3D" id="3.30.70.2450">
    <property type="match status" value="1"/>
</dbReference>
<evidence type="ECO:0000256" key="1">
    <source>
        <dbReference type="ARBA" id="ARBA00001974"/>
    </source>
</evidence>
<dbReference type="PANTHER" id="PTHR43004">
    <property type="entry name" value="TRK SYSTEM POTASSIUM UPTAKE PROTEIN"/>
    <property type="match status" value="1"/>
</dbReference>
<dbReference type="SUPFAM" id="SSF51905">
    <property type="entry name" value="FAD/NAD(P)-binding domain"/>
    <property type="match status" value="1"/>
</dbReference>
<dbReference type="GeneID" id="95356620"/>
<reference evidence="5" key="2">
    <citation type="submission" date="2020-09" db="EMBL/GenBank/DDBJ databases">
        <authorList>
            <person name="Sun Q."/>
            <person name="Ohkuma M."/>
        </authorList>
    </citation>
    <scope>NUCLEOTIDE SEQUENCE</scope>
    <source>
        <strain evidence="5">JCM 4646</strain>
    </source>
</reference>
<keyword evidence="3" id="KW-0274">FAD</keyword>
<dbReference type="GO" id="GO:0016709">
    <property type="term" value="F:oxidoreductase activity, acting on paired donors, with incorporation or reduction of molecular oxygen, NAD(P)H as one donor, and incorporation of one atom of oxygen"/>
    <property type="evidence" value="ECO:0007669"/>
    <property type="project" value="UniProtKB-ARBA"/>
</dbReference>
<dbReference type="Proteomes" id="UP000617734">
    <property type="component" value="Unassembled WGS sequence"/>
</dbReference>
<dbReference type="EMBL" id="BNBO01000051">
    <property type="protein sequence ID" value="GHH81168.1"/>
    <property type="molecule type" value="Genomic_DNA"/>
</dbReference>
<comment type="caution">
    <text evidence="5">The sequence shown here is derived from an EMBL/GenBank/DDBJ whole genome shotgun (WGS) entry which is preliminary data.</text>
</comment>
<organism evidence="5 6">
    <name type="scientific">Kitasatospora indigofera</name>
    <dbReference type="NCBI Taxonomy" id="67307"/>
    <lineage>
        <taxon>Bacteria</taxon>
        <taxon>Bacillati</taxon>
        <taxon>Actinomycetota</taxon>
        <taxon>Actinomycetes</taxon>
        <taxon>Kitasatosporales</taxon>
        <taxon>Streptomycetaceae</taxon>
        <taxon>Kitasatospora</taxon>
    </lineage>
</organism>
<keyword evidence="2" id="KW-0285">Flavoprotein</keyword>
<reference evidence="5" key="1">
    <citation type="journal article" date="2014" name="Int. J. Syst. Evol. Microbiol.">
        <title>Complete genome sequence of Corynebacterium casei LMG S-19264T (=DSM 44701T), isolated from a smear-ripened cheese.</title>
        <authorList>
            <consortium name="US DOE Joint Genome Institute (JGI-PGF)"/>
            <person name="Walter F."/>
            <person name="Albersmeier A."/>
            <person name="Kalinowski J."/>
            <person name="Ruckert C."/>
        </authorList>
    </citation>
    <scope>NUCLEOTIDE SEQUENCE</scope>
    <source>
        <strain evidence="5">JCM 4646</strain>
    </source>
</reference>
<dbReference type="Pfam" id="PF21274">
    <property type="entry name" value="Rng_hyd_C"/>
    <property type="match status" value="1"/>
</dbReference>
<dbReference type="PANTHER" id="PTHR43004:SF19">
    <property type="entry name" value="BINDING MONOOXYGENASE, PUTATIVE (JCVI)-RELATED"/>
    <property type="match status" value="1"/>
</dbReference>
<dbReference type="Gene3D" id="3.40.30.120">
    <property type="match status" value="1"/>
</dbReference>
<dbReference type="InterPro" id="IPR036188">
    <property type="entry name" value="FAD/NAD-bd_sf"/>
</dbReference>
<dbReference type="AlphaFoldDB" id="A0A919GBI8"/>
<sequence>MTFDVLIAGAGPNGLMLACELALAGVRPLVLERLPERSTEPKANGLVGQVVRLLDHRGLHEGLGGGPGAPRPVPHYVFGAFTLDLGGLDHNPVTILPVQQRRLEERLEQRALALGVEIRRGHRLVALAEEEHGDGGPAGGGPGPVTVDVEGPAGHYRLRARYLVGCDGGRSTVRKLAGIAFPGVTGPDLISRTGHVTLPEALLVPGTGELDIPGFGRLRPFTHTRTERGVVVFAAPEPGKPLLSTLEWGPPPAGEDGPMTLAELRASVGRVLGVDLPVGPPTSPGPHLLRRTTGGNTRLAERYRQGRVLLAGDAAHVHSAVGGPGLNLGLQDAANLGWKLAATVRGWAPPGLLDTYHAERHPVGERVFVHSQAQLALMAPGEGVTALRGLFAELLTHKDNVQHIADTLAGSDVRYATTCAHPLAGRFAPDTTPVTASGPVRLAELMREGRPLLLDLTGGAGLPAAVAAPWRDRVDVVTAGCAAPPAAALLVRPDGYVAWAAEDGEPDGRLAEGLRTALAAWFGAPAAA</sequence>
<dbReference type="Gene3D" id="3.50.50.60">
    <property type="entry name" value="FAD/NAD(P)-binding domain"/>
    <property type="match status" value="2"/>
</dbReference>
<dbReference type="PRINTS" id="PR00420">
    <property type="entry name" value="RNGMNOXGNASE"/>
</dbReference>
<evidence type="ECO:0000313" key="6">
    <source>
        <dbReference type="Proteomes" id="UP000617734"/>
    </source>
</evidence>
<dbReference type="RefSeq" id="WP_190214333.1">
    <property type="nucleotide sequence ID" value="NZ_BNBO01000051.1"/>
</dbReference>
<keyword evidence="6" id="KW-1185">Reference proteome</keyword>
<dbReference type="Pfam" id="PF01494">
    <property type="entry name" value="FAD_binding_3"/>
    <property type="match status" value="1"/>
</dbReference>
<dbReference type="InterPro" id="IPR050641">
    <property type="entry name" value="RIFMO-like"/>
</dbReference>
<dbReference type="GO" id="GO:0071949">
    <property type="term" value="F:FAD binding"/>
    <property type="evidence" value="ECO:0007669"/>
    <property type="project" value="InterPro"/>
</dbReference>
<name>A0A919GBI8_9ACTN</name>
<accession>A0A919GBI8</accession>
<comment type="cofactor">
    <cofactor evidence="1">
        <name>FAD</name>
        <dbReference type="ChEBI" id="CHEBI:57692"/>
    </cofactor>
</comment>
<evidence type="ECO:0000259" key="4">
    <source>
        <dbReference type="Pfam" id="PF01494"/>
    </source>
</evidence>
<evidence type="ECO:0000256" key="3">
    <source>
        <dbReference type="ARBA" id="ARBA00022827"/>
    </source>
</evidence>
<feature type="domain" description="FAD-binding" evidence="4">
    <location>
        <begin position="3"/>
        <end position="368"/>
    </location>
</feature>
<evidence type="ECO:0000256" key="2">
    <source>
        <dbReference type="ARBA" id="ARBA00022630"/>
    </source>
</evidence>
<protein>
    <submittedName>
        <fullName evidence="5">FAD-dependent oxidoreductase</fullName>
    </submittedName>
</protein>
<evidence type="ECO:0000313" key="5">
    <source>
        <dbReference type="EMBL" id="GHH81168.1"/>
    </source>
</evidence>
<proteinExistence type="predicted"/>
<gene>
    <name evidence="5" type="ORF">GCM10018781_63170</name>
</gene>
<dbReference type="InterPro" id="IPR002938">
    <property type="entry name" value="FAD-bd"/>
</dbReference>